<evidence type="ECO:0000259" key="9">
    <source>
        <dbReference type="Pfam" id="PF01794"/>
    </source>
</evidence>
<keyword evidence="8" id="KW-0249">Electron transport</keyword>
<dbReference type="PANTHER" id="PTHR36964">
    <property type="entry name" value="PROTEIN-METHIONINE-SULFOXIDE REDUCTASE HEME-BINDING SUBUNIT MSRQ"/>
    <property type="match status" value="1"/>
</dbReference>
<evidence type="ECO:0000256" key="3">
    <source>
        <dbReference type="ARBA" id="ARBA00022617"/>
    </source>
</evidence>
<dbReference type="GO" id="GO:0016679">
    <property type="term" value="F:oxidoreductase activity, acting on diphenols and related substances as donors"/>
    <property type="evidence" value="ECO:0007669"/>
    <property type="project" value="TreeGrafter"/>
</dbReference>
<accession>A0A7W2YKS4</accession>
<keyword evidence="8" id="KW-0288">FMN</keyword>
<feature type="transmembrane region" description="Helical" evidence="8">
    <location>
        <begin position="7"/>
        <end position="25"/>
    </location>
</feature>
<dbReference type="AlphaFoldDB" id="A0A7W2YKS4"/>
<feature type="transmembrane region" description="Helical" evidence="8">
    <location>
        <begin position="74"/>
        <end position="97"/>
    </location>
</feature>
<keyword evidence="8" id="KW-0479">Metal-binding</keyword>
<dbReference type="HAMAP" id="MF_01207">
    <property type="entry name" value="MsrQ"/>
    <property type="match status" value="1"/>
</dbReference>
<dbReference type="GO" id="GO:0030091">
    <property type="term" value="P:protein repair"/>
    <property type="evidence" value="ECO:0007669"/>
    <property type="project" value="UniProtKB-UniRule"/>
</dbReference>
<feature type="transmembrane region" description="Helical" evidence="8">
    <location>
        <begin position="147"/>
        <end position="164"/>
    </location>
</feature>
<name>A0A7W2YKS4_9GAMM</name>
<evidence type="ECO:0000256" key="8">
    <source>
        <dbReference type="HAMAP-Rule" id="MF_01207"/>
    </source>
</evidence>
<comment type="caution">
    <text evidence="10">The sequence shown here is derived from an EMBL/GenBank/DDBJ whole genome shotgun (WGS) entry which is preliminary data.</text>
</comment>
<dbReference type="GO" id="GO:0046872">
    <property type="term" value="F:metal ion binding"/>
    <property type="evidence" value="ECO:0007669"/>
    <property type="project" value="UniProtKB-KW"/>
</dbReference>
<comment type="function">
    <text evidence="8">Part of the MsrPQ system that repairs oxidized periplasmic proteins containing methionine sulfoxide residues (Met-O), using respiratory chain electrons. Thus protects these proteins from oxidative-stress damage caused by reactive species of oxygen and chlorine generated by the host defense mechanisms. MsrPQ is essential for the maintenance of envelope integrity under bleach stress, rescuing a wide series of structurally unrelated periplasmic proteins from methionine oxidation. MsrQ provides electrons for reduction to the reductase catalytic subunit MsrP, using the quinone pool of the respiratory chain.</text>
</comment>
<evidence type="ECO:0000256" key="4">
    <source>
        <dbReference type="ARBA" id="ARBA00022692"/>
    </source>
</evidence>
<evidence type="ECO:0000256" key="1">
    <source>
        <dbReference type="ARBA" id="ARBA00004141"/>
    </source>
</evidence>
<keyword evidence="7 8" id="KW-0472">Membrane</keyword>
<dbReference type="GO" id="GO:0009055">
    <property type="term" value="F:electron transfer activity"/>
    <property type="evidence" value="ECO:0007669"/>
    <property type="project" value="UniProtKB-UniRule"/>
</dbReference>
<gene>
    <name evidence="8" type="primary">msrQ</name>
    <name evidence="10" type="ORF">H2508_14805</name>
</gene>
<keyword evidence="6 8" id="KW-0408">Iron</keyword>
<dbReference type="InterPro" id="IPR013130">
    <property type="entry name" value="Fe3_Rdtase_TM_dom"/>
</dbReference>
<reference evidence="10 11" key="1">
    <citation type="submission" date="2020-07" db="EMBL/GenBank/DDBJ databases">
        <title>Halieaceae bacterium, F7430, whole genome shotgun sequencing project.</title>
        <authorList>
            <person name="Jiang S."/>
            <person name="Liu Z.W."/>
            <person name="Du Z.J."/>
        </authorList>
    </citation>
    <scope>NUCLEOTIDE SEQUENCE [LARGE SCALE GENOMIC DNA]</scope>
    <source>
        <strain evidence="10 11">F7430</strain>
    </source>
</reference>
<feature type="transmembrane region" description="Helical" evidence="8">
    <location>
        <begin position="170"/>
        <end position="186"/>
    </location>
</feature>
<dbReference type="EMBL" id="JACFXU010000018">
    <property type="protein sequence ID" value="MBA6414382.1"/>
    <property type="molecule type" value="Genomic_DNA"/>
</dbReference>
<evidence type="ECO:0000256" key="2">
    <source>
        <dbReference type="ARBA" id="ARBA00022448"/>
    </source>
</evidence>
<dbReference type="GO" id="GO:0020037">
    <property type="term" value="F:heme binding"/>
    <property type="evidence" value="ECO:0007669"/>
    <property type="project" value="UniProtKB-UniRule"/>
</dbReference>
<feature type="domain" description="Ferric oxidoreductase" evidence="9">
    <location>
        <begin position="43"/>
        <end position="156"/>
    </location>
</feature>
<evidence type="ECO:0000256" key="6">
    <source>
        <dbReference type="ARBA" id="ARBA00023004"/>
    </source>
</evidence>
<keyword evidence="3 8" id="KW-0349">Heme</keyword>
<feature type="transmembrane region" description="Helical" evidence="8">
    <location>
        <begin position="109"/>
        <end position="127"/>
    </location>
</feature>
<keyword evidence="4 8" id="KW-0812">Transmembrane</keyword>
<comment type="subcellular location">
    <subcellularLocation>
        <location evidence="8">Cell membrane</location>
        <topology evidence="8">Multi-pass membrane protein</topology>
    </subcellularLocation>
    <subcellularLocation>
        <location evidence="1">Membrane</location>
        <topology evidence="1">Multi-pass membrane protein</topology>
    </subcellularLocation>
</comment>
<comment type="cofactor">
    <cofactor evidence="8">
        <name>heme b</name>
        <dbReference type="ChEBI" id="CHEBI:60344"/>
    </cofactor>
    <text evidence="8">Binds 1 heme b (iron(II)-protoporphyrin IX) group per subunit.</text>
</comment>
<dbReference type="GO" id="GO:0010181">
    <property type="term" value="F:FMN binding"/>
    <property type="evidence" value="ECO:0007669"/>
    <property type="project" value="UniProtKB-UniRule"/>
</dbReference>
<evidence type="ECO:0000256" key="7">
    <source>
        <dbReference type="ARBA" id="ARBA00023136"/>
    </source>
</evidence>
<protein>
    <recommendedName>
        <fullName evidence="8">Protein-methionine-sulfoxide reductase heme-binding subunit MsrQ</fullName>
    </recommendedName>
    <alternativeName>
        <fullName evidence="8">Flavocytochrome MsrQ</fullName>
    </alternativeName>
</protein>
<evidence type="ECO:0000256" key="5">
    <source>
        <dbReference type="ARBA" id="ARBA00022989"/>
    </source>
</evidence>
<keyword evidence="8" id="KW-0285">Flavoprotein</keyword>
<comment type="subunit">
    <text evidence="8">Heterodimer of a catalytic subunit (MsrP) and a heme-binding subunit (MsrQ).</text>
</comment>
<keyword evidence="8" id="KW-1003">Cell membrane</keyword>
<evidence type="ECO:0000313" key="11">
    <source>
        <dbReference type="Proteomes" id="UP000539350"/>
    </source>
</evidence>
<comment type="cofactor">
    <cofactor evidence="8">
        <name>FMN</name>
        <dbReference type="ChEBI" id="CHEBI:58210"/>
    </cofactor>
    <text evidence="8">Binds 1 FMN per subunit.</text>
</comment>
<dbReference type="Proteomes" id="UP000539350">
    <property type="component" value="Unassembled WGS sequence"/>
</dbReference>
<proteinExistence type="inferred from homology"/>
<dbReference type="PANTHER" id="PTHR36964:SF1">
    <property type="entry name" value="PROTEIN-METHIONINE-SULFOXIDE REDUCTASE HEME-BINDING SUBUNIT MSRQ"/>
    <property type="match status" value="1"/>
</dbReference>
<dbReference type="Pfam" id="PF01794">
    <property type="entry name" value="Ferric_reduct"/>
    <property type="match status" value="1"/>
</dbReference>
<dbReference type="GO" id="GO:0005886">
    <property type="term" value="C:plasma membrane"/>
    <property type="evidence" value="ECO:0007669"/>
    <property type="project" value="UniProtKB-SubCell"/>
</dbReference>
<evidence type="ECO:0000313" key="10">
    <source>
        <dbReference type="EMBL" id="MBA6414382.1"/>
    </source>
</evidence>
<keyword evidence="5 8" id="KW-1133">Transmembrane helix</keyword>
<organism evidence="10 11">
    <name type="scientific">Sediminihaliea albiluteola</name>
    <dbReference type="NCBI Taxonomy" id="2758564"/>
    <lineage>
        <taxon>Bacteria</taxon>
        <taxon>Pseudomonadati</taxon>
        <taxon>Pseudomonadota</taxon>
        <taxon>Gammaproteobacteria</taxon>
        <taxon>Cellvibrionales</taxon>
        <taxon>Halieaceae</taxon>
        <taxon>Sediminihaliea</taxon>
    </lineage>
</organism>
<keyword evidence="2 8" id="KW-0813">Transport</keyword>
<comment type="similarity">
    <text evidence="8">Belongs to the MsrQ family.</text>
</comment>
<keyword evidence="11" id="KW-1185">Reference proteome</keyword>
<sequence>MGSVPLRSVVFVLCITPFIGLVIDGLNSGLGPDPAEQVMGRSGQWALRMLLLTLLVSPLRQWTAWSMILSCRRILGLFSFFYASMHLASFSHFYIAWQPSLLLDELIRRPYIAAGFTAWLLMLPLAITSSKAWQRRLRRNWRKLHRLIYPATLLACLHLLWQARSDISESLVYTVLAALLLAWRLIPKKGSKGTL</sequence>
<dbReference type="InterPro" id="IPR022837">
    <property type="entry name" value="MsrQ-like"/>
</dbReference>
<feature type="transmembrane region" description="Helical" evidence="8">
    <location>
        <begin position="45"/>
        <end position="62"/>
    </location>
</feature>